<proteinExistence type="predicted"/>
<reference evidence="2" key="1">
    <citation type="submission" date="2022-08" db="UniProtKB">
        <authorList>
            <consortium name="EnsemblMetazoa"/>
        </authorList>
    </citation>
    <scope>IDENTIFICATION</scope>
    <source>
        <strain evidence="2">Israel</strain>
    </source>
</reference>
<evidence type="ECO:0000313" key="2">
    <source>
        <dbReference type="EnsemblMetazoa" id="PPAI007747-PA"/>
    </source>
</evidence>
<dbReference type="EMBL" id="AJVK01061680">
    <property type="status" value="NOT_ANNOTATED_CDS"/>
    <property type="molecule type" value="Genomic_DNA"/>
</dbReference>
<keyword evidence="3" id="KW-1185">Reference proteome</keyword>
<name>A0A1B0DHW3_PHLPP</name>
<dbReference type="AlphaFoldDB" id="A0A1B0DHW3"/>
<feature type="compositionally biased region" description="Polar residues" evidence="1">
    <location>
        <begin position="56"/>
        <end position="68"/>
    </location>
</feature>
<feature type="region of interest" description="Disordered" evidence="1">
    <location>
        <begin position="45"/>
        <end position="68"/>
    </location>
</feature>
<dbReference type="VEuPathDB" id="VectorBase:PPAPM1_006810"/>
<dbReference type="Proteomes" id="UP000092462">
    <property type="component" value="Unassembled WGS sequence"/>
</dbReference>
<evidence type="ECO:0000313" key="3">
    <source>
        <dbReference type="Proteomes" id="UP000092462"/>
    </source>
</evidence>
<dbReference type="VEuPathDB" id="VectorBase:PPAI007747"/>
<sequence length="68" mass="6900">MPQSEGGYVSLENGPRSVYNATTEPTSGAQSVLESVKRAIGQAIGSSGHPDAPLLNSKSPTTISIVSA</sequence>
<accession>A0A1B0DHW3</accession>
<organism evidence="2 3">
    <name type="scientific">Phlebotomus papatasi</name>
    <name type="common">Sandfly</name>
    <dbReference type="NCBI Taxonomy" id="29031"/>
    <lineage>
        <taxon>Eukaryota</taxon>
        <taxon>Metazoa</taxon>
        <taxon>Ecdysozoa</taxon>
        <taxon>Arthropoda</taxon>
        <taxon>Hexapoda</taxon>
        <taxon>Insecta</taxon>
        <taxon>Pterygota</taxon>
        <taxon>Neoptera</taxon>
        <taxon>Endopterygota</taxon>
        <taxon>Diptera</taxon>
        <taxon>Nematocera</taxon>
        <taxon>Psychodoidea</taxon>
        <taxon>Psychodidae</taxon>
        <taxon>Phlebotomus</taxon>
        <taxon>Phlebotomus</taxon>
    </lineage>
</organism>
<dbReference type="EnsemblMetazoa" id="PPAI007747-RA">
    <property type="protein sequence ID" value="PPAI007747-PA"/>
    <property type="gene ID" value="PPAI007747"/>
</dbReference>
<protein>
    <submittedName>
        <fullName evidence="2">Uncharacterized protein</fullName>
    </submittedName>
</protein>
<feature type="region of interest" description="Disordered" evidence="1">
    <location>
        <begin position="1"/>
        <end position="26"/>
    </location>
</feature>
<evidence type="ECO:0000256" key="1">
    <source>
        <dbReference type="SAM" id="MobiDB-lite"/>
    </source>
</evidence>